<dbReference type="Pfam" id="PF07963">
    <property type="entry name" value="N_methyl"/>
    <property type="match status" value="1"/>
</dbReference>
<keyword evidence="2" id="KW-0472">Membrane</keyword>
<comment type="caution">
    <text evidence="3">The sequence shown here is derived from an EMBL/GenBank/DDBJ whole genome shotgun (WGS) entry which is preliminary data.</text>
</comment>
<dbReference type="Pfam" id="PF16732">
    <property type="entry name" value="ComP_DUS"/>
    <property type="match status" value="1"/>
</dbReference>
<dbReference type="PRINTS" id="PR00813">
    <property type="entry name" value="BCTERIALGSPG"/>
</dbReference>
<name>A0ABV7VXH8_9GAMM</name>
<reference evidence="4" key="1">
    <citation type="journal article" date="2019" name="Int. J. Syst. Evol. Microbiol.">
        <title>The Global Catalogue of Microorganisms (GCM) 10K type strain sequencing project: providing services to taxonomists for standard genome sequencing and annotation.</title>
        <authorList>
            <consortium name="The Broad Institute Genomics Platform"/>
            <consortium name="The Broad Institute Genome Sequencing Center for Infectious Disease"/>
            <person name="Wu L."/>
            <person name="Ma J."/>
        </authorList>
    </citation>
    <scope>NUCLEOTIDE SEQUENCE [LARGE SCALE GENOMIC DNA]</scope>
    <source>
        <strain evidence="4">KCTC 42424</strain>
    </source>
</reference>
<evidence type="ECO:0000313" key="3">
    <source>
        <dbReference type="EMBL" id="MFC3681226.1"/>
    </source>
</evidence>
<gene>
    <name evidence="3" type="ORF">ACFOMG_14070</name>
</gene>
<keyword evidence="4" id="KW-1185">Reference proteome</keyword>
<keyword evidence="1" id="KW-0488">Methylation</keyword>
<dbReference type="Proteomes" id="UP001595722">
    <property type="component" value="Unassembled WGS sequence"/>
</dbReference>
<protein>
    <submittedName>
        <fullName evidence="3">Type IV pilin protein</fullName>
    </submittedName>
</protein>
<dbReference type="RefSeq" id="WP_376867514.1">
    <property type="nucleotide sequence ID" value="NZ_JBHRYB010000014.1"/>
</dbReference>
<dbReference type="InterPro" id="IPR000983">
    <property type="entry name" value="Bac_GSPG_pilin"/>
</dbReference>
<evidence type="ECO:0000313" key="4">
    <source>
        <dbReference type="Proteomes" id="UP001595722"/>
    </source>
</evidence>
<dbReference type="InterPro" id="IPR031982">
    <property type="entry name" value="PilE-like"/>
</dbReference>
<dbReference type="EMBL" id="JBHRYB010000014">
    <property type="protein sequence ID" value="MFC3681226.1"/>
    <property type="molecule type" value="Genomic_DNA"/>
</dbReference>
<dbReference type="SUPFAM" id="SSF54523">
    <property type="entry name" value="Pili subunits"/>
    <property type="match status" value="1"/>
</dbReference>
<sequence length="134" mass="15027">MNSKGITILELMVTLAIIAILFSYAVPSYRNYTMRADRTDGLESIQAIMNAQERYYAENMTYADSLTKLGMASSSYTTPKEHYKISVEKCTGMEYTQCVQLKATAQDSQTKDGDLIFNTAGKQVRKVGTEEHDL</sequence>
<dbReference type="NCBIfam" id="TIGR02532">
    <property type="entry name" value="IV_pilin_GFxxxE"/>
    <property type="match status" value="1"/>
</dbReference>
<dbReference type="InterPro" id="IPR045584">
    <property type="entry name" value="Pilin-like"/>
</dbReference>
<evidence type="ECO:0000256" key="2">
    <source>
        <dbReference type="SAM" id="Phobius"/>
    </source>
</evidence>
<evidence type="ECO:0000256" key="1">
    <source>
        <dbReference type="ARBA" id="ARBA00022481"/>
    </source>
</evidence>
<organism evidence="3 4">
    <name type="scientific">Bacterioplanoides pacificum</name>
    <dbReference type="NCBI Taxonomy" id="1171596"/>
    <lineage>
        <taxon>Bacteria</taxon>
        <taxon>Pseudomonadati</taxon>
        <taxon>Pseudomonadota</taxon>
        <taxon>Gammaproteobacteria</taxon>
        <taxon>Oceanospirillales</taxon>
        <taxon>Oceanospirillaceae</taxon>
        <taxon>Bacterioplanoides</taxon>
    </lineage>
</organism>
<dbReference type="Gene3D" id="3.30.700.10">
    <property type="entry name" value="Glycoprotein, Type 4 Pilin"/>
    <property type="match status" value="1"/>
</dbReference>
<keyword evidence="2" id="KW-0812">Transmembrane</keyword>
<proteinExistence type="predicted"/>
<dbReference type="InterPro" id="IPR012902">
    <property type="entry name" value="N_methyl_site"/>
</dbReference>
<feature type="transmembrane region" description="Helical" evidence="2">
    <location>
        <begin position="6"/>
        <end position="26"/>
    </location>
</feature>
<accession>A0ABV7VXH8</accession>
<keyword evidence="2" id="KW-1133">Transmembrane helix</keyword>